<feature type="region of interest" description="Disordered" evidence="1">
    <location>
        <begin position="876"/>
        <end position="904"/>
    </location>
</feature>
<gene>
    <name evidence="3" type="ORF">ACHAWU_003681</name>
</gene>
<dbReference type="Pfam" id="PF10644">
    <property type="entry name" value="Misat_Tub_SegII"/>
    <property type="match status" value="1"/>
</dbReference>
<organism evidence="3 4">
    <name type="scientific">Discostella pseudostelligera</name>
    <dbReference type="NCBI Taxonomy" id="259834"/>
    <lineage>
        <taxon>Eukaryota</taxon>
        <taxon>Sar</taxon>
        <taxon>Stramenopiles</taxon>
        <taxon>Ochrophyta</taxon>
        <taxon>Bacillariophyta</taxon>
        <taxon>Coscinodiscophyceae</taxon>
        <taxon>Thalassiosirophycidae</taxon>
        <taxon>Stephanodiscales</taxon>
        <taxon>Stephanodiscaceae</taxon>
        <taxon>Discostella</taxon>
    </lineage>
</organism>
<dbReference type="EMBL" id="JALLBG020000023">
    <property type="protein sequence ID" value="KAL3771506.1"/>
    <property type="molecule type" value="Genomic_DNA"/>
</dbReference>
<feature type="compositionally biased region" description="Acidic residues" evidence="1">
    <location>
        <begin position="238"/>
        <end position="253"/>
    </location>
</feature>
<name>A0ABD3N907_9STRA</name>
<feature type="compositionally biased region" description="Polar residues" evidence="1">
    <location>
        <begin position="312"/>
        <end position="335"/>
    </location>
</feature>
<reference evidence="3 4" key="1">
    <citation type="submission" date="2024-10" db="EMBL/GenBank/DDBJ databases">
        <title>Updated reference genomes for cyclostephanoid diatoms.</title>
        <authorList>
            <person name="Roberts W.R."/>
            <person name="Alverson A.J."/>
        </authorList>
    </citation>
    <scope>NUCLEOTIDE SEQUENCE [LARGE SCALE GENOMIC DNA]</scope>
    <source>
        <strain evidence="3 4">AJA232-27</strain>
    </source>
</reference>
<dbReference type="InterPro" id="IPR019605">
    <property type="entry name" value="Misato_II_tubulin-like"/>
</dbReference>
<dbReference type="PANTHER" id="PTHR13391:SF0">
    <property type="entry name" value="PROTEIN MISATO HOMOLOG 1"/>
    <property type="match status" value="1"/>
</dbReference>
<feature type="region of interest" description="Disordered" evidence="1">
    <location>
        <begin position="972"/>
        <end position="992"/>
    </location>
</feature>
<dbReference type="AlphaFoldDB" id="A0ABD3N907"/>
<feature type="region of interest" description="Disordered" evidence="1">
    <location>
        <begin position="39"/>
        <end position="64"/>
    </location>
</feature>
<dbReference type="SUPFAM" id="SSF52490">
    <property type="entry name" value="Tubulin nucleotide-binding domain-like"/>
    <property type="match status" value="1"/>
</dbReference>
<feature type="region of interest" description="Disordered" evidence="1">
    <location>
        <begin position="234"/>
        <end position="257"/>
    </location>
</feature>
<feature type="compositionally biased region" description="Acidic residues" evidence="1">
    <location>
        <begin position="976"/>
        <end position="992"/>
    </location>
</feature>
<dbReference type="Gene3D" id="3.40.50.1440">
    <property type="entry name" value="Tubulin/FtsZ, GTPase domain"/>
    <property type="match status" value="1"/>
</dbReference>
<feature type="domain" description="Misato Segment II tubulin-like" evidence="2">
    <location>
        <begin position="15"/>
        <end position="130"/>
    </location>
</feature>
<evidence type="ECO:0000259" key="2">
    <source>
        <dbReference type="Pfam" id="PF10644"/>
    </source>
</evidence>
<dbReference type="InterPro" id="IPR036525">
    <property type="entry name" value="Tubulin/FtsZ_GTPase_sf"/>
</dbReference>
<feature type="compositionally biased region" description="Polar residues" evidence="1">
    <location>
        <begin position="880"/>
        <end position="891"/>
    </location>
</feature>
<keyword evidence="4" id="KW-1185">Reference proteome</keyword>
<protein>
    <recommendedName>
        <fullName evidence="2">Misato Segment II tubulin-like domain-containing protein</fullName>
    </recommendedName>
</protein>
<comment type="caution">
    <text evidence="3">The sequence shown here is derived from an EMBL/GenBank/DDBJ whole genome shotgun (WGS) entry which is preliminary data.</text>
</comment>
<feature type="region of interest" description="Disordered" evidence="1">
    <location>
        <begin position="746"/>
        <end position="766"/>
    </location>
</feature>
<sequence length="992" mass="106373">MASDGNNGNGGGGGEIVHISLGSTANYITSHLLNLQGLAATPSPSSSDGNYYGQDEHDRESSLCDPSVTHCIASSTSSSSSSSNNRMYVPRTLIVDGKDSFGASWGVVDAAGAVLSSSSHHHNSAWNSQQLNSKFANTNSAWDGAVSLFDPSLSYFGEKNDAIATANEGDDRRLPPRQALSQQQQQQQHDKDDPLHKFHEAASLVGLSSQHSRFRVTSSSSSSAAAVSYSSYNANCDNVDEDEEEEEEDMDEYDRERQQRQLVKLQHQNRMKEKEWKTCMETSWEEAFYCSGILPSTGMDSTPLGEKDDATNDASNDGTPSTNPKQAMTSTTSTGNEREIQWHDYWMPPRPRDSDYQVPLPFDSMSTSSSPSSLWSTSYNMGYSPISSGGGGVGGGGGGGGGDGNDGGITNLWREHALSEKLRRVLEASDVVKGFNVFVDGGSGSPLFARGPSSTNAIVAGGGFHAGLAASLLEELSEECRSAGRWAVMVDPLLFHPSGASGDGSNDSSGSDHQANRFRQRLNAGLALHGLSTNVDAFLPVSIDDAYRALYHDIGGDHGRQSSPNRVLFEGSAAISLALEASTLFYRLRRNQLNISSVSRMGSGGGSGGATRRRSRIGIQSGYYQGYGGSSNRYEECDNEPYATSPSMTYHEFLACLRPSSDRRRSVLELDALLHPISYPFGAGGGGGSVSSLLAGNSGNALPSSLLASLTSSGLIGNTNTMGELHRRMMRGTNQELMMLEQRGRQYRSSRGRSSAMPTKPGEWLDDISTKTSEGGGLLSSLSGNSTPFGRRSDHRHFALSTSLRPADSDSRSFSSGTNAIPGGGGDCVVSSFLRPIMESMGSNYRPEVSSGLVVTDSVVELTEVGSYWRTIFSDRRSSHGNSSTATTSRMTPRERASLTPQLSVLGNSTRSYPRLKSISDGIIDSLQSRGNMGYLSRDVMSGLIPEKDDCEEALEYCRELVDVYEPPMGSGLVLGEDENDDMNAYFDESDD</sequence>
<evidence type="ECO:0000313" key="3">
    <source>
        <dbReference type="EMBL" id="KAL3771506.1"/>
    </source>
</evidence>
<feature type="region of interest" description="Disordered" evidence="1">
    <location>
        <begin position="168"/>
        <end position="193"/>
    </location>
</feature>
<evidence type="ECO:0000313" key="4">
    <source>
        <dbReference type="Proteomes" id="UP001530293"/>
    </source>
</evidence>
<dbReference type="Proteomes" id="UP001530293">
    <property type="component" value="Unassembled WGS sequence"/>
</dbReference>
<feature type="region of interest" description="Disordered" evidence="1">
    <location>
        <begin position="802"/>
        <end position="821"/>
    </location>
</feature>
<accession>A0ABD3N907</accession>
<evidence type="ECO:0000256" key="1">
    <source>
        <dbReference type="SAM" id="MobiDB-lite"/>
    </source>
</evidence>
<dbReference type="InterPro" id="IPR049942">
    <property type="entry name" value="DML1/Misato"/>
</dbReference>
<dbReference type="PANTHER" id="PTHR13391">
    <property type="entry name" value="MITOCHONDRIAL DISTRIBUTION REGULATOR MISATO"/>
    <property type="match status" value="1"/>
</dbReference>
<proteinExistence type="predicted"/>
<feature type="region of interest" description="Disordered" evidence="1">
    <location>
        <begin position="299"/>
        <end position="339"/>
    </location>
</feature>